<dbReference type="PANTHER" id="PTHR47533:SF4">
    <property type="entry name" value="AB HYDROLASE-1 DOMAIN-CONTAINING PROTEIN"/>
    <property type="match status" value="1"/>
</dbReference>
<gene>
    <name evidence="1" type="ORF">QR680_015506</name>
</gene>
<dbReference type="PANTHER" id="PTHR47533">
    <property type="entry name" value="PROTEIN CBG21859"/>
    <property type="match status" value="1"/>
</dbReference>
<accession>A0AA39LKU2</accession>
<sequence length="684" mass="77164">MQALRLVFSHSRSLCSLTGAAAISGANCKPAGQIGLQQAMFLSTAREDNNDQEQFLRRERIPFSFGGNQFNLVSVIQDTHPEGSDVGTVVAMHGAPGSHKDFKYVMPLLKEKGIRFIGINFPGYDLTEGHDKLIQHNMERVNYVQAVVDHLNLKKDVVFFGHSRGCENALKMAALNEDKTVGLVLANFFGIRVHKGIKPTWLVNSVEFLWQLGWTRFAMRPALYYIYNSLLKLRCRTGDIAAWCIVGIVPRKVDVAGQEPFVHKLNRTNIKSLLVYSGKDHLVESHISRKFAHLFEGTQHFQTDTKVKNDPEARKQVLDAFKDGARSVSIYFTKEDHFTQKHQAQLLADGIAELLSKKIKKTAPKHDHDHFLRKERIPFSFGGKQFDLESVIQDTHPEGSDVGTVVAMHGAPGSHKDFKYVMPLLKEKGIRFIGINFPGYGLSEGHDSLIQHNMERVNYVQAVVDHLNLTKDLIFLGHSRGCDNALRMAALNEDKTIGLVMSNFVGVRIHNGIRPTWLVNSVMFLWQLGWPRIFMRPILDFHYNKILKLRCPTGDVAAWSVIGVAPRNFDVAGQEPFVHKLNRTNIRSLLVYAGKDFLIESDIARQFAHFFQGAQHFETKTKAKNDERAREQVVDALRDGARCVSMFFEHEDHFCQKHQARLLADGIGELLAKKSTDSGCTSDS</sequence>
<evidence type="ECO:0000313" key="1">
    <source>
        <dbReference type="EMBL" id="KAK0400893.1"/>
    </source>
</evidence>
<dbReference type="EMBL" id="JAUCMV010000004">
    <property type="protein sequence ID" value="KAK0400893.1"/>
    <property type="molecule type" value="Genomic_DNA"/>
</dbReference>
<dbReference type="InterPro" id="IPR029058">
    <property type="entry name" value="AB_hydrolase_fold"/>
</dbReference>
<comment type="caution">
    <text evidence="1">The sequence shown here is derived from an EMBL/GenBank/DDBJ whole genome shotgun (WGS) entry which is preliminary data.</text>
</comment>
<organism evidence="1 2">
    <name type="scientific">Steinernema hermaphroditum</name>
    <dbReference type="NCBI Taxonomy" id="289476"/>
    <lineage>
        <taxon>Eukaryota</taxon>
        <taxon>Metazoa</taxon>
        <taxon>Ecdysozoa</taxon>
        <taxon>Nematoda</taxon>
        <taxon>Chromadorea</taxon>
        <taxon>Rhabditida</taxon>
        <taxon>Tylenchina</taxon>
        <taxon>Panagrolaimomorpha</taxon>
        <taxon>Strongyloidoidea</taxon>
        <taxon>Steinernematidae</taxon>
        <taxon>Steinernema</taxon>
    </lineage>
</organism>
<proteinExistence type="predicted"/>
<dbReference type="AlphaFoldDB" id="A0AA39LKU2"/>
<dbReference type="SUPFAM" id="SSF53474">
    <property type="entry name" value="alpha/beta-Hydrolases"/>
    <property type="match status" value="2"/>
</dbReference>
<reference evidence="1" key="1">
    <citation type="submission" date="2023-06" db="EMBL/GenBank/DDBJ databases">
        <title>Genomic analysis of the entomopathogenic nematode Steinernema hermaphroditum.</title>
        <authorList>
            <person name="Schwarz E.M."/>
            <person name="Heppert J.K."/>
            <person name="Baniya A."/>
            <person name="Schwartz H.T."/>
            <person name="Tan C.-H."/>
            <person name="Antoshechkin I."/>
            <person name="Sternberg P.W."/>
            <person name="Goodrich-Blair H."/>
            <person name="Dillman A.R."/>
        </authorList>
    </citation>
    <scope>NUCLEOTIDE SEQUENCE</scope>
    <source>
        <strain evidence="1">PS9179</strain>
        <tissue evidence="1">Whole animal</tissue>
    </source>
</reference>
<name>A0AA39LKU2_9BILA</name>
<dbReference type="Proteomes" id="UP001175271">
    <property type="component" value="Unassembled WGS sequence"/>
</dbReference>
<dbReference type="InterPro" id="IPR010463">
    <property type="entry name" value="DUF1057"/>
</dbReference>
<evidence type="ECO:0000313" key="2">
    <source>
        <dbReference type="Proteomes" id="UP001175271"/>
    </source>
</evidence>
<protein>
    <submittedName>
        <fullName evidence="1">Uncharacterized protein</fullName>
    </submittedName>
</protein>
<dbReference type="Gene3D" id="3.40.50.1820">
    <property type="entry name" value="alpha/beta hydrolase"/>
    <property type="match status" value="2"/>
</dbReference>
<keyword evidence="2" id="KW-1185">Reference proteome</keyword>
<dbReference type="Pfam" id="PF06342">
    <property type="entry name" value="DUF1057"/>
    <property type="match status" value="2"/>
</dbReference>